<evidence type="ECO:0000313" key="2">
    <source>
        <dbReference type="EMBL" id="PKU93196.1"/>
    </source>
</evidence>
<dbReference type="EMBL" id="PCHA01000037">
    <property type="protein sequence ID" value="PKU93196.1"/>
    <property type="molecule type" value="Genomic_DNA"/>
</dbReference>
<dbReference type="Proteomes" id="UP000233722">
    <property type="component" value="Unassembled WGS sequence"/>
</dbReference>
<name>A0A2N3QNB9_9BIFI</name>
<dbReference type="RefSeq" id="WP_165365907.1">
    <property type="nucleotide sequence ID" value="NZ_PCHA01000037.1"/>
</dbReference>
<accession>A0A2N3QNB9</accession>
<organism evidence="2 3">
    <name type="scientific">Bifidobacterium pseudolongum subsp. globosum</name>
    <dbReference type="NCBI Taxonomy" id="1690"/>
    <lineage>
        <taxon>Bacteria</taxon>
        <taxon>Bacillati</taxon>
        <taxon>Actinomycetota</taxon>
        <taxon>Actinomycetes</taxon>
        <taxon>Bifidobacteriales</taxon>
        <taxon>Bifidobacteriaceae</taxon>
        <taxon>Bifidobacterium</taxon>
    </lineage>
</organism>
<protein>
    <submittedName>
        <fullName evidence="2">Uncharacterized protein</fullName>
    </submittedName>
</protein>
<keyword evidence="1" id="KW-0472">Membrane</keyword>
<feature type="transmembrane region" description="Helical" evidence="1">
    <location>
        <begin position="26"/>
        <end position="53"/>
    </location>
</feature>
<dbReference type="AlphaFoldDB" id="A0A2N3QNB9"/>
<gene>
    <name evidence="2" type="ORF">CQR45_1726</name>
</gene>
<keyword evidence="1" id="KW-1133">Transmembrane helix</keyword>
<evidence type="ECO:0000256" key="1">
    <source>
        <dbReference type="SAM" id="Phobius"/>
    </source>
</evidence>
<evidence type="ECO:0000313" key="3">
    <source>
        <dbReference type="Proteomes" id="UP000233722"/>
    </source>
</evidence>
<sequence>MAKHTKDNGKHEHNDPGFGDWVNNNALIIGFLIGAVFITLFALSGIADLAGWLNHIAG</sequence>
<comment type="caution">
    <text evidence="2">The sequence shown here is derived from an EMBL/GenBank/DDBJ whole genome shotgun (WGS) entry which is preliminary data.</text>
</comment>
<keyword evidence="1" id="KW-0812">Transmembrane</keyword>
<proteinExistence type="predicted"/>
<reference evidence="2 3" key="1">
    <citation type="submission" date="2017-10" db="EMBL/GenBank/DDBJ databases">
        <title>Bifidobacterium genomics.</title>
        <authorList>
            <person name="Lugli G.A."/>
            <person name="Milani C."/>
            <person name="Mancabelli L."/>
        </authorList>
    </citation>
    <scope>NUCLEOTIDE SEQUENCE [LARGE SCALE GENOMIC DNA]</scope>
    <source>
        <strain evidence="2 3">1747B</strain>
    </source>
</reference>